<dbReference type="PROSITE" id="PS50021">
    <property type="entry name" value="CH"/>
    <property type="match status" value="1"/>
</dbReference>
<evidence type="ECO:0000313" key="9">
    <source>
        <dbReference type="RefSeq" id="XP_022254851.1"/>
    </source>
</evidence>
<dbReference type="Pfam" id="PF00307">
    <property type="entry name" value="CH"/>
    <property type="match status" value="1"/>
</dbReference>
<dbReference type="RefSeq" id="XP_022254848.1">
    <property type="nucleotide sequence ID" value="XM_022399140.1"/>
</dbReference>
<evidence type="ECO:0000256" key="2">
    <source>
        <dbReference type="SAM" id="MobiDB-lite"/>
    </source>
</evidence>
<feature type="compositionally biased region" description="Low complexity" evidence="2">
    <location>
        <begin position="834"/>
        <end position="847"/>
    </location>
</feature>
<organism evidence="4 5">
    <name type="scientific">Limulus polyphemus</name>
    <name type="common">Atlantic horseshoe crab</name>
    <dbReference type="NCBI Taxonomy" id="6850"/>
    <lineage>
        <taxon>Eukaryota</taxon>
        <taxon>Metazoa</taxon>
        <taxon>Ecdysozoa</taxon>
        <taxon>Arthropoda</taxon>
        <taxon>Chelicerata</taxon>
        <taxon>Merostomata</taxon>
        <taxon>Xiphosura</taxon>
        <taxon>Limulidae</taxon>
        <taxon>Limulus</taxon>
    </lineage>
</organism>
<protein>
    <submittedName>
        <fullName evidence="5 6">Cytospin-A-like</fullName>
    </submittedName>
</protein>
<dbReference type="RefSeq" id="XP_022254852.1">
    <property type="nucleotide sequence ID" value="XM_022399144.1"/>
</dbReference>
<evidence type="ECO:0000259" key="3">
    <source>
        <dbReference type="PROSITE" id="PS50021"/>
    </source>
</evidence>
<evidence type="ECO:0000313" key="10">
    <source>
        <dbReference type="RefSeq" id="XP_022254852.1"/>
    </source>
</evidence>
<feature type="region of interest" description="Disordered" evidence="2">
    <location>
        <begin position="825"/>
        <end position="847"/>
    </location>
</feature>
<feature type="compositionally biased region" description="Polar residues" evidence="2">
    <location>
        <begin position="907"/>
        <end position="916"/>
    </location>
</feature>
<sequence>MKNTQKSSTMKKENTATSSSSKGSKTPSSGGSYGTGRSSETPRAGVERSATTGSLVGNRKTSSSQKHSNKTLAGSQDSLTSSQVAHTKRKISVPVKSSSQAVLGSQKGKGDTVPIKSVNKENIQTPNSGPSEQKSSNRKIPSGNMRRAFSKDSIDSSGNREREKENLGGSRLKSKKSSIEVTVSLLEKEKNKLKHQVSELVRNAEGKKVEIAALKMENKRLKEQNKEIRDHHLYQETEALQAENRSLKERLVEMGAPLDQVTLSDSEKEQLLLRRSVSGSLASLEVESLRKDDSTVGSDQTSPVPGASEQDTLKSRGVCSPDQESESGEASGVTLPPPGRPLAEWDKMSSSSISEMSLSCLQDRIMQMEETHYSTSEELQATLQELTDLQDQVTELQLENEQMRSEKAVLLESLCSQTEKLEDYREQVEHFKPLLFRLYEEGAETAQSASEREEHILVLLKKTHAQVERLMAEKEELTTALQAAKEEAQEHQREREVLHDRLRLLSSTVESVRSDKQLLDTQLSESLEQLAAKQIEIDQLKLQLESQQQKVRELHRERDANATSELDAMLREARKDKGEVEEKAMKLQEQLALSQRETVRVKEQLFQLQEETMVIKNNAKKEVSDLKYKAEQLEADKTTVQKRYDQAELKCQRYLEDKRELKTTISELQKSLNETQSQLEELKKMFDETKHKHETETDEWKRFQDDLLTTVRVANDFKTEAQRDREKLESENKMLQEKTAKLEAEMHKLKAKEDGHISPPSQQRSNSMRSISSNSSLPGTDAAVLTSVERDLAVTRRQLGSAKWQDYRNGPQLSVRTLIESIESATKQAKGPGSSRSSSTSSLNSIASDSRLPANSLIIGNTSDIFVKPPLRSVASDATLMCDGKTNGHTGRLQKSSFVEGTPIIPTDSTGNTSSKVLGETDTSKSSNSHPVSILASKLDPLRRNSSYSDLAEKKDPLSALVKGGGSKRNALLKWCQNKTIGYKNIDITNFSSSWNDGLAFCAILHTYLPDLIPYNDLDNKDKKRNFTIAFKAAESVGISTTLNLNELISLERPDWQSIMAYVTSLYKHFET</sequence>
<dbReference type="InterPro" id="IPR001715">
    <property type="entry name" value="CH_dom"/>
</dbReference>
<feature type="region of interest" description="Disordered" evidence="2">
    <location>
        <begin position="286"/>
        <end position="348"/>
    </location>
</feature>
<feature type="compositionally biased region" description="Basic and acidic residues" evidence="2">
    <location>
        <begin position="149"/>
        <end position="166"/>
    </location>
</feature>
<feature type="region of interest" description="Disordered" evidence="2">
    <location>
        <begin position="1"/>
        <end position="177"/>
    </location>
</feature>
<accession>A0ABM1BQ74</accession>
<dbReference type="Gene3D" id="1.10.418.10">
    <property type="entry name" value="Calponin-like domain"/>
    <property type="match status" value="1"/>
</dbReference>
<dbReference type="RefSeq" id="XP_022254851.1">
    <property type="nucleotide sequence ID" value="XM_022399143.1"/>
</dbReference>
<dbReference type="SUPFAM" id="SSF47576">
    <property type="entry name" value="Calponin-homology domain, CH-domain"/>
    <property type="match status" value="1"/>
</dbReference>
<dbReference type="InterPro" id="IPR050540">
    <property type="entry name" value="F-actin_Monoox_Mical"/>
</dbReference>
<keyword evidence="1" id="KW-0175">Coiled coil</keyword>
<dbReference type="RefSeq" id="XP_022254847.1">
    <property type="nucleotide sequence ID" value="XM_022399139.1"/>
</dbReference>
<dbReference type="RefSeq" id="XP_013786548.1">
    <property type="nucleotide sequence ID" value="XM_013931094.2"/>
</dbReference>
<feature type="region of interest" description="Disordered" evidence="2">
    <location>
        <begin position="901"/>
        <end position="931"/>
    </location>
</feature>
<dbReference type="SMART" id="SM00033">
    <property type="entry name" value="CH"/>
    <property type="match status" value="1"/>
</dbReference>
<evidence type="ECO:0000313" key="7">
    <source>
        <dbReference type="RefSeq" id="XP_022254848.1"/>
    </source>
</evidence>
<evidence type="ECO:0000313" key="5">
    <source>
        <dbReference type="RefSeq" id="XP_013786548.1"/>
    </source>
</evidence>
<dbReference type="GeneID" id="106470535"/>
<feature type="compositionally biased region" description="Low complexity" evidence="2">
    <location>
        <begin position="15"/>
        <end position="41"/>
    </location>
</feature>
<evidence type="ECO:0000313" key="4">
    <source>
        <dbReference type="Proteomes" id="UP000694941"/>
    </source>
</evidence>
<keyword evidence="4" id="KW-1185">Reference proteome</keyword>
<feature type="region of interest" description="Disordered" evidence="2">
    <location>
        <begin position="749"/>
        <end position="779"/>
    </location>
</feature>
<dbReference type="Proteomes" id="UP000694941">
    <property type="component" value="Unplaced"/>
</dbReference>
<dbReference type="CDD" id="cd21199">
    <property type="entry name" value="CH_CYTS"/>
    <property type="match status" value="1"/>
</dbReference>
<feature type="coiled-coil region" evidence="1">
    <location>
        <begin position="183"/>
        <end position="231"/>
    </location>
</feature>
<feature type="compositionally biased region" description="Polar residues" evidence="2">
    <location>
        <begin position="49"/>
        <end position="85"/>
    </location>
</feature>
<feature type="coiled-coil region" evidence="1">
    <location>
        <begin position="376"/>
        <end position="413"/>
    </location>
</feature>
<feature type="compositionally biased region" description="Polar residues" evidence="2">
    <location>
        <begin position="120"/>
        <end position="134"/>
    </location>
</feature>
<evidence type="ECO:0000256" key="1">
    <source>
        <dbReference type="SAM" id="Coils"/>
    </source>
</evidence>
<evidence type="ECO:0000313" key="6">
    <source>
        <dbReference type="RefSeq" id="XP_022254847.1"/>
    </source>
</evidence>
<reference evidence="5 6" key="1">
    <citation type="submission" date="2025-05" db="UniProtKB">
        <authorList>
            <consortium name="RefSeq"/>
        </authorList>
    </citation>
    <scope>IDENTIFICATION</scope>
    <source>
        <tissue evidence="5 6">Muscle</tissue>
    </source>
</reference>
<gene>
    <name evidence="5 6 7 8 9 10" type="primary">LOC106470535</name>
</gene>
<feature type="domain" description="Calponin-homology (CH)" evidence="3">
    <location>
        <begin position="966"/>
        <end position="1071"/>
    </location>
</feature>
<dbReference type="InterPro" id="IPR036872">
    <property type="entry name" value="CH_dom_sf"/>
</dbReference>
<feature type="compositionally biased region" description="Low complexity" evidence="2">
    <location>
        <begin position="761"/>
        <end position="776"/>
    </location>
</feature>
<name>A0ABM1BQ74_LIMPO</name>
<evidence type="ECO:0000313" key="8">
    <source>
        <dbReference type="RefSeq" id="XP_022254850.1"/>
    </source>
</evidence>
<dbReference type="PANTHER" id="PTHR23167:SF69">
    <property type="entry name" value="FI18193P1"/>
    <property type="match status" value="1"/>
</dbReference>
<proteinExistence type="predicted"/>
<dbReference type="RefSeq" id="XP_022254850.1">
    <property type="nucleotide sequence ID" value="XM_022399142.1"/>
</dbReference>
<dbReference type="PANTHER" id="PTHR23167">
    <property type="entry name" value="CALPONIN HOMOLOGY DOMAIN-CONTAINING PROTEIN DDB_G0272472-RELATED"/>
    <property type="match status" value="1"/>
</dbReference>